<evidence type="ECO:0000313" key="3">
    <source>
        <dbReference type="Proteomes" id="UP001254658"/>
    </source>
</evidence>
<sequence>MRILINLVFELGESRFIMELVEGWSKNETLNRIYDLILEPTVSDEEREILVKAKEVLNKGEDVGQILEKLQANFQLLDNKNQLSIYGKDFYDSIPLSQDENKFSQKNIGISEGKIASFIGAALFTFIIFNSIVRVAGLMSMVPYSSTVGGGTITTFALFMIFIDLIQIIFVWFAFSKYNGKSGNGWAIFLLVFGILVVISGMLSLLTNGLEGFGYIIAGAAMITAFILKQSELSRNR</sequence>
<accession>A0AAX4AL23</accession>
<dbReference type="Proteomes" id="UP001254658">
    <property type="component" value="Chromosome"/>
</dbReference>
<dbReference type="InterPro" id="IPR015046">
    <property type="entry name" value="LciA_Immunity-like"/>
</dbReference>
<evidence type="ECO:0000313" key="2">
    <source>
        <dbReference type="EMBL" id="WMX71866.1"/>
    </source>
</evidence>
<dbReference type="CDD" id="cd21059">
    <property type="entry name" value="LciA-like"/>
    <property type="match status" value="1"/>
</dbReference>
<reference evidence="2" key="2">
    <citation type="submission" date="2023-09" db="EMBL/GenBank/DDBJ databases">
        <authorList>
            <person name="Kim T.W."/>
        </authorList>
    </citation>
    <scope>NUCLEOTIDE SEQUENCE</scope>
    <source>
        <strain evidence="2">KCKM 0438</strain>
    </source>
</reference>
<dbReference type="Pfam" id="PF08951">
    <property type="entry name" value="EntA_Immun"/>
    <property type="match status" value="1"/>
</dbReference>
<keyword evidence="1" id="KW-0812">Transmembrane</keyword>
<feature type="transmembrane region" description="Helical" evidence="1">
    <location>
        <begin position="153"/>
        <end position="175"/>
    </location>
</feature>
<protein>
    <submittedName>
        <fullName evidence="2">Bacteriocin immunity protein</fullName>
    </submittedName>
</protein>
<dbReference type="RefSeq" id="WP_082231643.1">
    <property type="nucleotide sequence ID" value="NZ_CP070856.1"/>
</dbReference>
<dbReference type="GO" id="GO:0030153">
    <property type="term" value="P:bacteriocin immunity"/>
    <property type="evidence" value="ECO:0007669"/>
    <property type="project" value="InterPro"/>
</dbReference>
<feature type="transmembrane region" description="Helical" evidence="1">
    <location>
        <begin position="115"/>
        <end position="133"/>
    </location>
</feature>
<dbReference type="AlphaFoldDB" id="A0AAX4AL23"/>
<feature type="transmembrane region" description="Helical" evidence="1">
    <location>
        <begin position="187"/>
        <end position="206"/>
    </location>
</feature>
<proteinExistence type="predicted"/>
<keyword evidence="1" id="KW-1133">Transmembrane helix</keyword>
<dbReference type="EMBL" id="CP133787">
    <property type="protein sequence ID" value="WMX71866.1"/>
    <property type="molecule type" value="Genomic_DNA"/>
</dbReference>
<name>A0AAX4AL23_LACLC</name>
<organism evidence="2 3">
    <name type="scientific">Lactococcus lactis subsp. cremoris</name>
    <name type="common">Streptococcus cremoris</name>
    <dbReference type="NCBI Taxonomy" id="1359"/>
    <lineage>
        <taxon>Bacteria</taxon>
        <taxon>Bacillati</taxon>
        <taxon>Bacillota</taxon>
        <taxon>Bacilli</taxon>
        <taxon>Lactobacillales</taxon>
        <taxon>Streptococcaceae</taxon>
        <taxon>Lactococcus</taxon>
    </lineage>
</organism>
<keyword evidence="1" id="KW-0472">Membrane</keyword>
<feature type="transmembrane region" description="Helical" evidence="1">
    <location>
        <begin position="212"/>
        <end position="228"/>
    </location>
</feature>
<gene>
    <name evidence="2" type="ORF">RF668_06325</name>
</gene>
<reference evidence="2" key="1">
    <citation type="journal article" date="2022" name="Microbiol. Spectr.">
        <title>Optimizing Conditions in the Acid Tolerance Test for Potential Probiotics Using Response Surface Methodology.</title>
        <authorList>
            <person name="Ko H.I."/>
            <person name="Jeong C.H."/>
            <person name="Hong S.W."/>
            <person name="Eun J.B."/>
            <person name="Kim T.W."/>
        </authorList>
    </citation>
    <scope>NUCLEOTIDE SEQUENCE</scope>
    <source>
        <strain evidence="2">KCKM 0438</strain>
    </source>
</reference>
<evidence type="ECO:0000256" key="1">
    <source>
        <dbReference type="SAM" id="Phobius"/>
    </source>
</evidence>